<feature type="domain" description="Rhodanese" evidence="2">
    <location>
        <begin position="60"/>
        <end position="150"/>
    </location>
</feature>
<dbReference type="SMART" id="SM00450">
    <property type="entry name" value="RHOD"/>
    <property type="match status" value="1"/>
</dbReference>
<dbReference type="Proteomes" id="UP000295443">
    <property type="component" value="Unassembled WGS sequence"/>
</dbReference>
<dbReference type="AlphaFoldDB" id="A0A4R1B853"/>
<dbReference type="InterPro" id="IPR001763">
    <property type="entry name" value="Rhodanese-like_dom"/>
</dbReference>
<evidence type="ECO:0000313" key="3">
    <source>
        <dbReference type="EMBL" id="TCJ12968.1"/>
    </source>
</evidence>
<sequence>MKRTTLLGLAVAMLCSTGAWAYDADLAARLAPTVAKMNQAGLAKGATKLSAENFLGMVAKNEKLTVLDIRTPAEQRFVTLPGALTIPLDKLMQKDSLDRLPSEGTLVVVCHLGSRAAIATTLLRAIGVGNAVYLDGGLSALVNAATPKGLPLE</sequence>
<organism evidence="3 4">
    <name type="scientific">Parasulfuritortus cantonensis</name>
    <dbReference type="NCBI Taxonomy" id="2528202"/>
    <lineage>
        <taxon>Bacteria</taxon>
        <taxon>Pseudomonadati</taxon>
        <taxon>Pseudomonadota</taxon>
        <taxon>Betaproteobacteria</taxon>
        <taxon>Nitrosomonadales</taxon>
        <taxon>Thiobacillaceae</taxon>
        <taxon>Parasulfuritortus</taxon>
    </lineage>
</organism>
<keyword evidence="4" id="KW-1185">Reference proteome</keyword>
<dbReference type="InterPro" id="IPR036873">
    <property type="entry name" value="Rhodanese-like_dom_sf"/>
</dbReference>
<dbReference type="CDD" id="cd00158">
    <property type="entry name" value="RHOD"/>
    <property type="match status" value="1"/>
</dbReference>
<dbReference type="Gene3D" id="3.40.250.10">
    <property type="entry name" value="Rhodanese-like domain"/>
    <property type="match status" value="1"/>
</dbReference>
<dbReference type="Pfam" id="PF00581">
    <property type="entry name" value="Rhodanese"/>
    <property type="match status" value="1"/>
</dbReference>
<dbReference type="PANTHER" id="PTHR43031:SF10">
    <property type="entry name" value="RHODANESE DOMAIN-CONTAINING PROTEIN"/>
    <property type="match status" value="1"/>
</dbReference>
<feature type="chain" id="PRO_5020854497" evidence="1">
    <location>
        <begin position="22"/>
        <end position="153"/>
    </location>
</feature>
<keyword evidence="1" id="KW-0732">Signal</keyword>
<evidence type="ECO:0000256" key="1">
    <source>
        <dbReference type="SAM" id="SignalP"/>
    </source>
</evidence>
<dbReference type="OrthoDB" id="9789585at2"/>
<evidence type="ECO:0000313" key="4">
    <source>
        <dbReference type="Proteomes" id="UP000295443"/>
    </source>
</evidence>
<evidence type="ECO:0000259" key="2">
    <source>
        <dbReference type="PROSITE" id="PS50206"/>
    </source>
</evidence>
<reference evidence="3 4" key="1">
    <citation type="submission" date="2019-03" db="EMBL/GenBank/DDBJ databases">
        <title>Genome sequence of Thiobacillaceae bacterium LSR1, a sulfur-oxidizing bacterium isolated from freshwater sediment.</title>
        <authorList>
            <person name="Li S."/>
        </authorList>
    </citation>
    <scope>NUCLEOTIDE SEQUENCE [LARGE SCALE GENOMIC DNA]</scope>
    <source>
        <strain evidence="3 4">LSR1</strain>
    </source>
</reference>
<protein>
    <submittedName>
        <fullName evidence="3">Rhodanese-like domain-containing protein</fullName>
    </submittedName>
</protein>
<dbReference type="EMBL" id="SJZB01000042">
    <property type="protein sequence ID" value="TCJ12968.1"/>
    <property type="molecule type" value="Genomic_DNA"/>
</dbReference>
<name>A0A4R1B853_9PROT</name>
<dbReference type="PANTHER" id="PTHR43031">
    <property type="entry name" value="FAD-DEPENDENT OXIDOREDUCTASE"/>
    <property type="match status" value="1"/>
</dbReference>
<comment type="caution">
    <text evidence="3">The sequence shown here is derived from an EMBL/GenBank/DDBJ whole genome shotgun (WGS) entry which is preliminary data.</text>
</comment>
<proteinExistence type="predicted"/>
<accession>A0A4R1B853</accession>
<dbReference type="InterPro" id="IPR050229">
    <property type="entry name" value="GlpE_sulfurtransferase"/>
</dbReference>
<feature type="signal peptide" evidence="1">
    <location>
        <begin position="1"/>
        <end position="21"/>
    </location>
</feature>
<gene>
    <name evidence="3" type="ORF">EZJ19_12155</name>
</gene>
<dbReference type="SUPFAM" id="SSF52821">
    <property type="entry name" value="Rhodanese/Cell cycle control phosphatase"/>
    <property type="match status" value="1"/>
</dbReference>
<dbReference type="RefSeq" id="WP_131447934.1">
    <property type="nucleotide sequence ID" value="NZ_SJZB01000042.1"/>
</dbReference>
<dbReference type="PROSITE" id="PS50206">
    <property type="entry name" value="RHODANESE_3"/>
    <property type="match status" value="1"/>
</dbReference>